<dbReference type="GO" id="GO:0004622">
    <property type="term" value="F:phosphatidylcholine lysophospholipase activity"/>
    <property type="evidence" value="ECO:0007669"/>
    <property type="project" value="TreeGrafter"/>
</dbReference>
<dbReference type="RefSeq" id="WP_137256418.1">
    <property type="nucleotide sequence ID" value="NZ_JBHSPQ010000002.1"/>
</dbReference>
<dbReference type="CDD" id="cd01834">
    <property type="entry name" value="SGNH_hydrolase_like_2"/>
    <property type="match status" value="1"/>
</dbReference>
<keyword evidence="3" id="KW-1185">Reference proteome</keyword>
<evidence type="ECO:0000313" key="2">
    <source>
        <dbReference type="EMBL" id="TKK78264.1"/>
    </source>
</evidence>
<gene>
    <name evidence="2" type="ORF">FDA38_24590</name>
</gene>
<protein>
    <submittedName>
        <fullName evidence="2">GDSL family lipase</fullName>
    </submittedName>
</protein>
<evidence type="ECO:0000259" key="1">
    <source>
        <dbReference type="Pfam" id="PF13472"/>
    </source>
</evidence>
<dbReference type="PANTHER" id="PTHR30383">
    <property type="entry name" value="THIOESTERASE 1/PROTEASE 1/LYSOPHOSPHOLIPASE L1"/>
    <property type="match status" value="1"/>
</dbReference>
<dbReference type="AlphaFoldDB" id="A0A4U3LST8"/>
<dbReference type="InterPro" id="IPR013830">
    <property type="entry name" value="SGNH_hydro"/>
</dbReference>
<dbReference type="PANTHER" id="PTHR30383:SF5">
    <property type="entry name" value="SGNH HYDROLASE-TYPE ESTERASE DOMAIN-CONTAINING PROTEIN"/>
    <property type="match status" value="1"/>
</dbReference>
<dbReference type="InterPro" id="IPR036514">
    <property type="entry name" value="SGNH_hydro_sf"/>
</dbReference>
<dbReference type="Proteomes" id="UP000305836">
    <property type="component" value="Unassembled WGS sequence"/>
</dbReference>
<dbReference type="InterPro" id="IPR051532">
    <property type="entry name" value="Ester_Hydrolysis_Enzymes"/>
</dbReference>
<dbReference type="SUPFAM" id="SSF52266">
    <property type="entry name" value="SGNH hydrolase"/>
    <property type="match status" value="1"/>
</dbReference>
<dbReference type="Gene3D" id="3.40.50.1110">
    <property type="entry name" value="SGNH hydrolase"/>
    <property type="match status" value="1"/>
</dbReference>
<feature type="domain" description="SGNH hydrolase-type esterase" evidence="1">
    <location>
        <begin position="14"/>
        <end position="194"/>
    </location>
</feature>
<dbReference type="OrthoDB" id="9794725at2"/>
<accession>A0A4U3LST8</accession>
<sequence>MTSILLDPRRTVVFAGDSVTDCGRRTDPDGLGDGYVRNLYDDLSDRYREHRPKIVNAGISGNRAADLAGRWSTDVLAHDPSLVSILIGINDTWRRYDENDPTTAESFEASYRALLDPLDCPVVLMEPFLLPVKDGQDAWREDLDPKLEVVRKLAVEYGAILVPTDLELTKQAASVGPGTLAGDGVHPSPAGHRALADLWRRYVLDD</sequence>
<comment type="caution">
    <text evidence="2">The sequence shown here is derived from an EMBL/GenBank/DDBJ whole genome shotgun (WGS) entry which is preliminary data.</text>
</comment>
<proteinExistence type="predicted"/>
<dbReference type="EMBL" id="SZPZ01000003">
    <property type="protein sequence ID" value="TKK78264.1"/>
    <property type="molecule type" value="Genomic_DNA"/>
</dbReference>
<reference evidence="2 3" key="1">
    <citation type="submission" date="2019-04" db="EMBL/GenBank/DDBJ databases">
        <title>Kribbella sp. NEAU-THZ 27 nov., a novel actinomycete isolated from soil.</title>
        <authorList>
            <person name="Duan L."/>
        </authorList>
    </citation>
    <scope>NUCLEOTIDE SEQUENCE [LARGE SCALE GENOMIC DNA]</scope>
    <source>
        <strain evidence="3">NEAU-THZ27</strain>
    </source>
</reference>
<dbReference type="Pfam" id="PF13472">
    <property type="entry name" value="Lipase_GDSL_2"/>
    <property type="match status" value="1"/>
</dbReference>
<name>A0A4U3LST8_9ACTN</name>
<organism evidence="2 3">
    <name type="scientific">Kribbella jiaozuonensis</name>
    <dbReference type="NCBI Taxonomy" id="2575441"/>
    <lineage>
        <taxon>Bacteria</taxon>
        <taxon>Bacillati</taxon>
        <taxon>Actinomycetota</taxon>
        <taxon>Actinomycetes</taxon>
        <taxon>Propionibacteriales</taxon>
        <taxon>Kribbellaceae</taxon>
        <taxon>Kribbella</taxon>
    </lineage>
</organism>
<evidence type="ECO:0000313" key="3">
    <source>
        <dbReference type="Proteomes" id="UP000305836"/>
    </source>
</evidence>